<proteinExistence type="predicted"/>
<organism evidence="1 2">
    <name type="scientific">Methylacidiphilum infernorum (isolate V4)</name>
    <name type="common">Methylokorus infernorum (strain V4)</name>
    <dbReference type="NCBI Taxonomy" id="481448"/>
    <lineage>
        <taxon>Bacteria</taxon>
        <taxon>Pseudomonadati</taxon>
        <taxon>Verrucomicrobiota</taxon>
        <taxon>Methylacidiphilae</taxon>
        <taxon>Methylacidiphilales</taxon>
        <taxon>Methylacidiphilaceae</taxon>
        <taxon>Methylacidiphilum (ex Ratnadevi et al. 2023)</taxon>
    </lineage>
</organism>
<dbReference type="KEGG" id="min:Minf_1340"/>
<reference evidence="1 2" key="1">
    <citation type="journal article" date="2008" name="Biol. Direct">
        <title>Complete genome sequence of the extremely acidophilic methanotroph isolate V4, Methylacidiphilum infernorum, a representative of the bacterial phylum Verrucomicrobia.</title>
        <authorList>
            <person name="Hou S."/>
            <person name="Makarova K.S."/>
            <person name="Saw J.H."/>
            <person name="Senin P."/>
            <person name="Ly B.V."/>
            <person name="Zhou Z."/>
            <person name="Ren Y."/>
            <person name="Wang J."/>
            <person name="Galperin M.Y."/>
            <person name="Omelchenko M.V."/>
            <person name="Wolf Y.I."/>
            <person name="Yutin N."/>
            <person name="Koonin E.V."/>
            <person name="Stott M.B."/>
            <person name="Mountain B.W."/>
            <person name="Crowe M.A."/>
            <person name="Smirnova A.V."/>
            <person name="Dunfield P.F."/>
            <person name="Feng L."/>
            <person name="Wang L."/>
            <person name="Alam M."/>
        </authorList>
    </citation>
    <scope>NUCLEOTIDE SEQUENCE [LARGE SCALE GENOMIC DNA]</scope>
    <source>
        <strain evidence="2">Isolate V4</strain>
    </source>
</reference>
<dbReference type="HOGENOM" id="CLU_2093988_0_0_0"/>
<dbReference type="AlphaFoldDB" id="B3DVP1"/>
<dbReference type="EMBL" id="CP000975">
    <property type="protein sequence ID" value="ACD83394.1"/>
    <property type="molecule type" value="Genomic_DNA"/>
</dbReference>
<gene>
    <name evidence="1" type="ordered locus">Minf_1340</name>
</gene>
<dbReference type="RefSeq" id="WP_012463676.1">
    <property type="nucleotide sequence ID" value="NC_010794.1"/>
</dbReference>
<accession>B3DVP1</accession>
<evidence type="ECO:0000313" key="1">
    <source>
        <dbReference type="EMBL" id="ACD83394.1"/>
    </source>
</evidence>
<protein>
    <submittedName>
        <fullName evidence="1">Uncharacterized protein</fullName>
    </submittedName>
</protein>
<sequence length="116" mass="13040">MDKKTMLPDPAHFDIPDLLNEDRFVTYMANKHIPYSLRKKGSIAEMPYSDVSDSILKKRLPTHIPNSHVPNGLRKKGLAPDISYGCIADSLRKKRTVRCLSIITSFQAETLPIASC</sequence>
<dbReference type="STRING" id="481448.Minf_1340"/>
<name>B3DVP1_METI4</name>
<dbReference type="Proteomes" id="UP000009149">
    <property type="component" value="Chromosome"/>
</dbReference>
<evidence type="ECO:0000313" key="2">
    <source>
        <dbReference type="Proteomes" id="UP000009149"/>
    </source>
</evidence>